<dbReference type="InterPro" id="IPR005545">
    <property type="entry name" value="YCII"/>
</dbReference>
<dbReference type="EMBL" id="CP013140">
    <property type="protein sequence ID" value="ALN60067.1"/>
    <property type="molecule type" value="Genomic_DNA"/>
</dbReference>
<evidence type="ECO:0000313" key="3">
    <source>
        <dbReference type="Proteomes" id="UP000061569"/>
    </source>
</evidence>
<dbReference type="InterPro" id="IPR011008">
    <property type="entry name" value="Dimeric_a/b-barrel"/>
</dbReference>
<dbReference type="Gene3D" id="3.30.70.1060">
    <property type="entry name" value="Dimeric alpha+beta barrel"/>
    <property type="match status" value="1"/>
</dbReference>
<organism evidence="2 3">
    <name type="scientific">Lysobacter enzymogenes</name>
    <dbReference type="NCBI Taxonomy" id="69"/>
    <lineage>
        <taxon>Bacteria</taxon>
        <taxon>Pseudomonadati</taxon>
        <taxon>Pseudomonadota</taxon>
        <taxon>Gammaproteobacteria</taxon>
        <taxon>Lysobacterales</taxon>
        <taxon>Lysobacteraceae</taxon>
        <taxon>Lysobacter</taxon>
    </lineage>
</organism>
<accession>A0A0S2DNQ2</accession>
<dbReference type="Proteomes" id="UP000061569">
    <property type="component" value="Chromosome"/>
</dbReference>
<protein>
    <submittedName>
        <fullName evidence="2">Dgpf domain protein</fullName>
    </submittedName>
</protein>
<dbReference type="Pfam" id="PF03795">
    <property type="entry name" value="YCII"/>
    <property type="match status" value="1"/>
</dbReference>
<dbReference type="RefSeq" id="WP_057949264.1">
    <property type="nucleotide sequence ID" value="NZ_CP067396.1"/>
</dbReference>
<dbReference type="PATRIC" id="fig|69.6.peg.4660"/>
<dbReference type="OrthoDB" id="9807535at2"/>
<reference evidence="2 3" key="1">
    <citation type="submission" date="2015-11" db="EMBL/GenBank/DDBJ databases">
        <title>Genome sequences of Lysobacter enzymogenes strain C3 and Lysobacter antibioticus ATCC 29479.</title>
        <authorList>
            <person name="Kobayashi D.Y."/>
        </authorList>
    </citation>
    <scope>NUCLEOTIDE SEQUENCE [LARGE SCALE GENOMIC DNA]</scope>
    <source>
        <strain evidence="2 3">C3</strain>
    </source>
</reference>
<gene>
    <name evidence="2" type="ORF">GLE_4726</name>
</gene>
<dbReference type="STRING" id="69.GLE_4726"/>
<sequence length="124" mass="13873">MKFLVMIYNDDALIEALPDGEYATMMRGCIRHADEMRESGQLVDSQMLAPPAQAVSLRTRGGRTTFMDGPFAEAKEYLGGFNLIEAADMDEAVRIAQAFPWSRTGRIEVRPVADFEAVRKHFDA</sequence>
<dbReference type="AlphaFoldDB" id="A0A0S2DNQ2"/>
<evidence type="ECO:0000256" key="1">
    <source>
        <dbReference type="ARBA" id="ARBA00007689"/>
    </source>
</evidence>
<comment type="similarity">
    <text evidence="1">Belongs to the YciI family.</text>
</comment>
<evidence type="ECO:0000313" key="2">
    <source>
        <dbReference type="EMBL" id="ALN60067.1"/>
    </source>
</evidence>
<dbReference type="KEGG" id="lez:GLE_4726"/>
<dbReference type="SUPFAM" id="SSF54909">
    <property type="entry name" value="Dimeric alpha+beta barrel"/>
    <property type="match status" value="1"/>
</dbReference>
<dbReference type="PANTHER" id="PTHR35174">
    <property type="entry name" value="BLL7171 PROTEIN-RELATED"/>
    <property type="match status" value="1"/>
</dbReference>
<name>A0A0S2DNQ2_LYSEN</name>
<proteinExistence type="inferred from homology"/>
<dbReference type="PANTHER" id="PTHR35174:SF3">
    <property type="entry name" value="BLL7171 PROTEIN"/>
    <property type="match status" value="1"/>
</dbReference>